<dbReference type="PANTHER" id="PTHR36449">
    <property type="entry name" value="ACETYLTRANSFERASE-RELATED"/>
    <property type="match status" value="1"/>
</dbReference>
<dbReference type="EMBL" id="LMBR01000027">
    <property type="protein sequence ID" value="KUL32426.1"/>
    <property type="molecule type" value="Genomic_DNA"/>
</dbReference>
<dbReference type="Pfam" id="PF13673">
    <property type="entry name" value="Acetyltransf_10"/>
    <property type="match status" value="1"/>
</dbReference>
<dbReference type="PANTHER" id="PTHR36449:SF1">
    <property type="entry name" value="ACETYLTRANSFERASE"/>
    <property type="match status" value="1"/>
</dbReference>
<keyword evidence="8" id="KW-1185">Reference proteome</keyword>
<proteinExistence type="predicted"/>
<evidence type="ECO:0000313" key="8">
    <source>
        <dbReference type="Proteomes" id="UP000053937"/>
    </source>
</evidence>
<dbReference type="InterPro" id="IPR000182">
    <property type="entry name" value="GNAT_dom"/>
</dbReference>
<dbReference type="AlphaFoldDB" id="A0A124GAJ3"/>
<evidence type="ECO:0000256" key="4">
    <source>
        <dbReference type="ARBA" id="ARBA00023315"/>
    </source>
</evidence>
<evidence type="ECO:0000256" key="2">
    <source>
        <dbReference type="ARBA" id="ARBA00022649"/>
    </source>
</evidence>
<dbReference type="Proteomes" id="UP000053937">
    <property type="component" value="Unassembled WGS sequence"/>
</dbReference>
<dbReference type="SUPFAM" id="SSF55729">
    <property type="entry name" value="Acyl-CoA N-acyltransferases (Nat)"/>
    <property type="match status" value="1"/>
</dbReference>
<gene>
    <name evidence="7" type="ORF">ASB62_01885</name>
</gene>
<evidence type="ECO:0000256" key="5">
    <source>
        <dbReference type="ARBA" id="ARBA00049880"/>
    </source>
</evidence>
<evidence type="ECO:0000259" key="6">
    <source>
        <dbReference type="Pfam" id="PF13673"/>
    </source>
</evidence>
<name>A0A124GAJ3_CHLLI</name>
<keyword evidence="4" id="KW-0012">Acyltransferase</keyword>
<sequence>MNVPRFSIIPFNREHQKSGFCCGSSLLDRYFSERVGQDVRRNLTKCFVAIDNSHERIAGFYTLSAAQIPLLQLPEKLADKMPHYHAVPASRLGRLAIDKNYQGEGLGCTLIADALMRSSSSSMAVYALLVDAKDESAATFYLHHGFIPCVGAPHTLFLPIGTLRKL</sequence>
<evidence type="ECO:0000256" key="3">
    <source>
        <dbReference type="ARBA" id="ARBA00022679"/>
    </source>
</evidence>
<dbReference type="OrthoDB" id="9799147at2"/>
<comment type="catalytic activity">
    <reaction evidence="5">
        <text>glycyl-tRNA(Gly) + acetyl-CoA = N-acetylglycyl-tRNA(Gly) + CoA + H(+)</text>
        <dbReference type="Rhea" id="RHEA:81867"/>
        <dbReference type="Rhea" id="RHEA-COMP:9683"/>
        <dbReference type="Rhea" id="RHEA-COMP:19766"/>
        <dbReference type="ChEBI" id="CHEBI:15378"/>
        <dbReference type="ChEBI" id="CHEBI:57287"/>
        <dbReference type="ChEBI" id="CHEBI:57288"/>
        <dbReference type="ChEBI" id="CHEBI:78522"/>
        <dbReference type="ChEBI" id="CHEBI:232036"/>
    </reaction>
</comment>
<dbReference type="RefSeq" id="WP_059138374.1">
    <property type="nucleotide sequence ID" value="NZ_LMBR01000027.1"/>
</dbReference>
<keyword evidence="1" id="KW-0678">Repressor</keyword>
<feature type="domain" description="N-acetyltransferase" evidence="6">
    <location>
        <begin position="90"/>
        <end position="149"/>
    </location>
</feature>
<keyword evidence="2" id="KW-1277">Toxin-antitoxin system</keyword>
<keyword evidence="3 7" id="KW-0808">Transferase</keyword>
<evidence type="ECO:0000256" key="1">
    <source>
        <dbReference type="ARBA" id="ARBA00022491"/>
    </source>
</evidence>
<dbReference type="Gene3D" id="3.40.630.30">
    <property type="match status" value="1"/>
</dbReference>
<dbReference type="InterPro" id="IPR016181">
    <property type="entry name" value="Acyl_CoA_acyltransferase"/>
</dbReference>
<evidence type="ECO:0000313" key="7">
    <source>
        <dbReference type="EMBL" id="KUL32426.1"/>
    </source>
</evidence>
<organism evidence="7 8">
    <name type="scientific">Chlorobium limicola</name>
    <dbReference type="NCBI Taxonomy" id="1092"/>
    <lineage>
        <taxon>Bacteria</taxon>
        <taxon>Pseudomonadati</taxon>
        <taxon>Chlorobiota</taxon>
        <taxon>Chlorobiia</taxon>
        <taxon>Chlorobiales</taxon>
        <taxon>Chlorobiaceae</taxon>
        <taxon>Chlorobium/Pelodictyon group</taxon>
        <taxon>Chlorobium</taxon>
    </lineage>
</organism>
<reference evidence="7 8" key="1">
    <citation type="submission" date="2015-10" db="EMBL/GenBank/DDBJ databases">
        <title>Draft Genome Sequence of Chlorobium limicola strain Frasassi Growing under Artificial Lighting in the Frasassi Cave System.</title>
        <authorList>
            <person name="Mansor M."/>
            <person name="Macalady J."/>
        </authorList>
    </citation>
    <scope>NUCLEOTIDE SEQUENCE [LARGE SCALE GENOMIC DNA]</scope>
    <source>
        <strain evidence="7 8">Frasassi</strain>
    </source>
</reference>
<dbReference type="GO" id="GO:0016747">
    <property type="term" value="F:acyltransferase activity, transferring groups other than amino-acyl groups"/>
    <property type="evidence" value="ECO:0007669"/>
    <property type="project" value="InterPro"/>
</dbReference>
<protein>
    <submittedName>
        <fullName evidence="7">GCN5 family acetyltransferase</fullName>
    </submittedName>
</protein>
<accession>A0A124GAJ3</accession>
<comment type="caution">
    <text evidence="7">The sequence shown here is derived from an EMBL/GenBank/DDBJ whole genome shotgun (WGS) entry which is preliminary data.</text>
</comment>